<dbReference type="AlphaFoldDB" id="A0A0E9XQG4"/>
<sequence length="61" mass="7001">MEKSRRLEDGAGMKIISVLPGFSLRWWLSIQLWMSLRQAEMRAETCVSEGGKERKSWVSSA</sequence>
<proteinExistence type="predicted"/>
<accession>A0A0E9XQG4</accession>
<evidence type="ECO:0000313" key="1">
    <source>
        <dbReference type="EMBL" id="JAI04096.1"/>
    </source>
</evidence>
<organism evidence="1">
    <name type="scientific">Anguilla anguilla</name>
    <name type="common">European freshwater eel</name>
    <name type="synonym">Muraena anguilla</name>
    <dbReference type="NCBI Taxonomy" id="7936"/>
    <lineage>
        <taxon>Eukaryota</taxon>
        <taxon>Metazoa</taxon>
        <taxon>Chordata</taxon>
        <taxon>Craniata</taxon>
        <taxon>Vertebrata</taxon>
        <taxon>Euteleostomi</taxon>
        <taxon>Actinopterygii</taxon>
        <taxon>Neopterygii</taxon>
        <taxon>Teleostei</taxon>
        <taxon>Anguilliformes</taxon>
        <taxon>Anguillidae</taxon>
        <taxon>Anguilla</taxon>
    </lineage>
</organism>
<reference evidence="1" key="2">
    <citation type="journal article" date="2015" name="Fish Shellfish Immunol.">
        <title>Early steps in the European eel (Anguilla anguilla)-Vibrio vulnificus interaction in the gills: Role of the RtxA13 toxin.</title>
        <authorList>
            <person name="Callol A."/>
            <person name="Pajuelo D."/>
            <person name="Ebbesson L."/>
            <person name="Teles M."/>
            <person name="MacKenzie S."/>
            <person name="Amaro C."/>
        </authorList>
    </citation>
    <scope>NUCLEOTIDE SEQUENCE</scope>
</reference>
<dbReference type="EMBL" id="GBXM01004482">
    <property type="protein sequence ID" value="JAI04096.1"/>
    <property type="molecule type" value="Transcribed_RNA"/>
</dbReference>
<reference evidence="1" key="1">
    <citation type="submission" date="2014-11" db="EMBL/GenBank/DDBJ databases">
        <authorList>
            <person name="Amaro Gonzalez C."/>
        </authorList>
    </citation>
    <scope>NUCLEOTIDE SEQUENCE</scope>
</reference>
<name>A0A0E9XQG4_ANGAN</name>
<protein>
    <submittedName>
        <fullName evidence="1">Uncharacterized protein</fullName>
    </submittedName>
</protein>